<dbReference type="GO" id="GO:0055085">
    <property type="term" value="P:transmembrane transport"/>
    <property type="evidence" value="ECO:0007669"/>
    <property type="project" value="InterPro"/>
</dbReference>
<evidence type="ECO:0000256" key="5">
    <source>
        <dbReference type="RuleBase" id="RU363032"/>
    </source>
</evidence>
<dbReference type="AlphaFoldDB" id="A0A1F6GDQ9"/>
<evidence type="ECO:0000256" key="3">
    <source>
        <dbReference type="ARBA" id="ARBA00022989"/>
    </source>
</evidence>
<evidence type="ECO:0000313" key="8">
    <source>
        <dbReference type="Proteomes" id="UP000178449"/>
    </source>
</evidence>
<sequence length="729" mass="80782">RNRRNDRLAKWGITAGGGLILICVIGMLVMLLMETLPLFYPPETKVLTRFPLDLPSEKILELGVDEYLETGYAISGQGEFQFVDLVKGEKTELWQAGYQGQVRTVSTYGSGQHTLTYNDGTVALVTVSFNPSFDLDSNRTIAHQTEVVKTFQANRFSAPPISAQIREFNGGMAVAALLPGNRVEVHFTKIEENFLGESTETENSAEVETGEADPISAMAFSGDGKNLYLATKTGKLILWDFSDPDEPFLKDVRLAFGDKRALTALALVFGDESIAVGDAKGQVSVWFLGNQSSETGEKRLILIHELTRFKDPVKHIWPSMRNKSVLSLAGGKMALDHVTSERELVQFDQKENLLISAFSARGNGLLALDETGQMQLWQVTAPHPEGSWKVYFGKVWYENYQAPSYVWQSSASTNDFEPKFSLVPLIFGSIKGTLYAMGFAVPIAIFGAIYTNQFGSRRFRGIVKPAVEITAAVPSVIIGFLAALWLAPIIDHWLLAFFSFLLLLPLNLGLFLLLWSRLRINLKIRLIEQSKELYLILPILLVTVFLVAWCQPLLESWFFNGDFKQWIFDNVTKNYDQRNSIVISFALGFIVIPFIFTMTDDALSSVPDSLKAASVALGASRWQTTWKVLLPSASPGLFAGTILGMGRAIGETMIVLMATGNTPIIDLSAFNGMRTLSANIAVEIPEAPVGGSLYRVLFLSALILFGFTFLINSIAELFRNSLRKKYAEF</sequence>
<dbReference type="PANTHER" id="PTHR42727:SF1">
    <property type="entry name" value="PHOSPHATE TRANSPORT SYSTEM PERMEASE"/>
    <property type="match status" value="1"/>
</dbReference>
<comment type="similarity">
    <text evidence="5">Belongs to the binding-protein-dependent transport system permease family.</text>
</comment>
<evidence type="ECO:0000256" key="1">
    <source>
        <dbReference type="ARBA" id="ARBA00004651"/>
    </source>
</evidence>
<feature type="transmembrane region" description="Helical" evidence="5">
    <location>
        <begin position="434"/>
        <end position="454"/>
    </location>
</feature>
<dbReference type="Gene3D" id="2.130.10.10">
    <property type="entry name" value="YVTN repeat-like/Quinoprotein amine dehydrogenase"/>
    <property type="match status" value="1"/>
</dbReference>
<dbReference type="PROSITE" id="PS50928">
    <property type="entry name" value="ABC_TM1"/>
    <property type="match status" value="1"/>
</dbReference>
<dbReference type="InterPro" id="IPR000515">
    <property type="entry name" value="MetI-like"/>
</dbReference>
<keyword evidence="5" id="KW-0813">Transport</keyword>
<evidence type="ECO:0000313" key="7">
    <source>
        <dbReference type="EMBL" id="OGG96247.1"/>
    </source>
</evidence>
<dbReference type="Proteomes" id="UP000178449">
    <property type="component" value="Unassembled WGS sequence"/>
</dbReference>
<evidence type="ECO:0000256" key="2">
    <source>
        <dbReference type="ARBA" id="ARBA00022692"/>
    </source>
</evidence>
<keyword evidence="2 5" id="KW-0812">Transmembrane</keyword>
<reference evidence="7 8" key="1">
    <citation type="journal article" date="2016" name="Nat. Commun.">
        <title>Thousands of microbial genomes shed light on interconnected biogeochemical processes in an aquifer system.</title>
        <authorList>
            <person name="Anantharaman K."/>
            <person name="Brown C.T."/>
            <person name="Hug L.A."/>
            <person name="Sharon I."/>
            <person name="Castelle C.J."/>
            <person name="Probst A.J."/>
            <person name="Thomas B.C."/>
            <person name="Singh A."/>
            <person name="Wilkins M.J."/>
            <person name="Karaoz U."/>
            <person name="Brodie E.L."/>
            <person name="Williams K.H."/>
            <person name="Hubbard S.S."/>
            <person name="Banfield J.F."/>
        </authorList>
    </citation>
    <scope>NUCLEOTIDE SEQUENCE [LARGE SCALE GENOMIC DNA]</scope>
</reference>
<comment type="caution">
    <text evidence="7">The sequence shown here is derived from an EMBL/GenBank/DDBJ whole genome shotgun (WGS) entry which is preliminary data.</text>
</comment>
<dbReference type="Gene3D" id="1.10.3720.10">
    <property type="entry name" value="MetI-like"/>
    <property type="match status" value="2"/>
</dbReference>
<dbReference type="PANTHER" id="PTHR42727">
    <property type="entry name" value="PHOSPHATE TRANSPORT SYSTEM PERMEASE PROTEIN"/>
    <property type="match status" value="1"/>
</dbReference>
<protein>
    <recommendedName>
        <fullName evidence="6">ABC transmembrane type-1 domain-containing protein</fullName>
    </recommendedName>
</protein>
<keyword evidence="4 5" id="KW-0472">Membrane</keyword>
<dbReference type="InterPro" id="IPR036322">
    <property type="entry name" value="WD40_repeat_dom_sf"/>
</dbReference>
<feature type="domain" description="ABC transmembrane type-1" evidence="6">
    <location>
        <begin position="426"/>
        <end position="715"/>
    </location>
</feature>
<evidence type="ECO:0000259" key="6">
    <source>
        <dbReference type="PROSITE" id="PS50928"/>
    </source>
</evidence>
<feature type="non-terminal residue" evidence="7">
    <location>
        <position position="1"/>
    </location>
</feature>
<feature type="transmembrane region" description="Helical" evidence="5">
    <location>
        <begin position="535"/>
        <end position="559"/>
    </location>
</feature>
<dbReference type="SUPFAM" id="SSF50978">
    <property type="entry name" value="WD40 repeat-like"/>
    <property type="match status" value="1"/>
</dbReference>
<proteinExistence type="inferred from homology"/>
<name>A0A1F6GDQ9_9PROT</name>
<accession>A0A1F6GDQ9</accession>
<dbReference type="STRING" id="1817772.A2527_04505"/>
<dbReference type="InterPro" id="IPR035906">
    <property type="entry name" value="MetI-like_sf"/>
</dbReference>
<gene>
    <name evidence="7" type="ORF">A2527_04505</name>
</gene>
<comment type="subcellular location">
    <subcellularLocation>
        <location evidence="1 5">Cell membrane</location>
        <topology evidence="1 5">Multi-pass membrane protein</topology>
    </subcellularLocation>
</comment>
<evidence type="ECO:0000256" key="4">
    <source>
        <dbReference type="ARBA" id="ARBA00023136"/>
    </source>
</evidence>
<dbReference type="Pfam" id="PF00528">
    <property type="entry name" value="BPD_transp_1"/>
    <property type="match status" value="1"/>
</dbReference>
<dbReference type="SUPFAM" id="SSF161098">
    <property type="entry name" value="MetI-like"/>
    <property type="match status" value="2"/>
</dbReference>
<feature type="transmembrane region" description="Helical" evidence="5">
    <location>
        <begin position="579"/>
        <end position="596"/>
    </location>
</feature>
<feature type="transmembrane region" description="Helical" evidence="5">
    <location>
        <begin position="466"/>
        <end position="487"/>
    </location>
</feature>
<organism evidence="7 8">
    <name type="scientific">Candidatus Lambdaproteobacteria bacterium RIFOXYD2_FULL_50_16</name>
    <dbReference type="NCBI Taxonomy" id="1817772"/>
    <lineage>
        <taxon>Bacteria</taxon>
        <taxon>Pseudomonadati</taxon>
        <taxon>Pseudomonadota</taxon>
        <taxon>Candidatus Lambdaproteobacteria</taxon>
    </lineage>
</organism>
<dbReference type="GO" id="GO:0005886">
    <property type="term" value="C:plasma membrane"/>
    <property type="evidence" value="ECO:0007669"/>
    <property type="project" value="UniProtKB-SubCell"/>
</dbReference>
<feature type="transmembrane region" description="Helical" evidence="5">
    <location>
        <begin position="693"/>
        <end position="715"/>
    </location>
</feature>
<dbReference type="EMBL" id="MFNE01000017">
    <property type="protein sequence ID" value="OGG96247.1"/>
    <property type="molecule type" value="Genomic_DNA"/>
</dbReference>
<feature type="transmembrane region" description="Helical" evidence="5">
    <location>
        <begin position="12"/>
        <end position="33"/>
    </location>
</feature>
<keyword evidence="3 5" id="KW-1133">Transmembrane helix</keyword>
<feature type="transmembrane region" description="Helical" evidence="5">
    <location>
        <begin position="493"/>
        <end position="515"/>
    </location>
</feature>
<dbReference type="InterPro" id="IPR015943">
    <property type="entry name" value="WD40/YVTN_repeat-like_dom_sf"/>
</dbReference>
<dbReference type="CDD" id="cd06261">
    <property type="entry name" value="TM_PBP2"/>
    <property type="match status" value="1"/>
</dbReference>